<dbReference type="SUPFAM" id="SSF52833">
    <property type="entry name" value="Thioredoxin-like"/>
    <property type="match status" value="1"/>
</dbReference>
<dbReference type="CDD" id="cd02979">
    <property type="entry name" value="PHOX_C"/>
    <property type="match status" value="1"/>
</dbReference>
<dbReference type="Proteomes" id="UP001150217">
    <property type="component" value="Unassembled WGS sequence"/>
</dbReference>
<evidence type="ECO:0000313" key="7">
    <source>
        <dbReference type="EMBL" id="KAJ4465861.1"/>
    </source>
</evidence>
<proteinExistence type="inferred from homology"/>
<dbReference type="Gene3D" id="3.50.50.60">
    <property type="entry name" value="FAD/NAD(P)-binding domain"/>
    <property type="match status" value="1"/>
</dbReference>
<dbReference type="PANTHER" id="PTHR43004">
    <property type="entry name" value="TRK SYSTEM POTASSIUM UPTAKE PROTEIN"/>
    <property type="match status" value="1"/>
</dbReference>
<sequence length="604" mass="67030">MPNASKKCSTVDVLVVGAGPAGLMGAYALAKAGVCVRIIEKRATRVAMGHADGIQPRTMESYGLLDRVMKEGNELRTAAFYNPNPNKPGEIQLSERAPFFKPNMPGLRYDFGVTLHQGAIEQIFLDGMQDMDLQVDRSTIPISIEVNEDSVADPDAHPVTIKNVDSSETEVVHAKYVVGADGAHSWIRRNLQIPVDESSTPYVWGVVDLVPETDFPDFRNWAGIRSDSGSCLIIPRERDMIRIYVQLEGQNAIDATKEAADGSKVKMGPEWILDVARKTLYPFTVVPKSFEWSSIYTIAQRVASRYSVHDRVFIAGDACHTHSPKAGQGMNASINDTYNLAWKLVWVLRGWSNRTLLKTYEFERRQYALDLISFDKKLAKLISEKTHNESNVDGAMRTAYMSMIQKSTEFSSGIGVHYLPSDIVNIKNQGLASGIVIGKRMPPGTVVRLLDFCPIHIHDLLPSDTRFKIFVFAGNASSSAQLMRLQQLAAKIDTLRSLLGLDIVPGNSSQSGLEVLTILSTKLELALFKEIPSMLRSHWSKVFVDYMDTNIPGTDHIQVYKKYGVGIDGTLVVVRPDGYVGAIATIDDFEHIKHYFSSFLETPK</sequence>
<evidence type="ECO:0000313" key="8">
    <source>
        <dbReference type="Proteomes" id="UP001150217"/>
    </source>
</evidence>
<dbReference type="SUPFAM" id="SSF54373">
    <property type="entry name" value="FAD-linked reductases, C-terminal domain"/>
    <property type="match status" value="1"/>
</dbReference>
<dbReference type="Gene3D" id="3.30.9.10">
    <property type="entry name" value="D-Amino Acid Oxidase, subunit A, domain 2"/>
    <property type="match status" value="1"/>
</dbReference>
<evidence type="ECO:0000256" key="4">
    <source>
        <dbReference type="ARBA" id="ARBA00023002"/>
    </source>
</evidence>
<comment type="similarity">
    <text evidence="1">Belongs to the PheA/TfdB FAD monooxygenase family.</text>
</comment>
<evidence type="ECO:0000256" key="1">
    <source>
        <dbReference type="ARBA" id="ARBA00007801"/>
    </source>
</evidence>
<name>A0ABQ8UYE3_9AGAR</name>
<evidence type="ECO:0000259" key="5">
    <source>
        <dbReference type="Pfam" id="PF01494"/>
    </source>
</evidence>
<dbReference type="Gene3D" id="3.40.30.20">
    <property type="match status" value="1"/>
</dbReference>
<dbReference type="InterPro" id="IPR038220">
    <property type="entry name" value="PHOX_C_sf"/>
</dbReference>
<evidence type="ECO:0000256" key="3">
    <source>
        <dbReference type="ARBA" id="ARBA00022827"/>
    </source>
</evidence>
<organism evidence="7 8">
    <name type="scientific">Lentinula lateritia</name>
    <dbReference type="NCBI Taxonomy" id="40482"/>
    <lineage>
        <taxon>Eukaryota</taxon>
        <taxon>Fungi</taxon>
        <taxon>Dikarya</taxon>
        <taxon>Basidiomycota</taxon>
        <taxon>Agaricomycotina</taxon>
        <taxon>Agaricomycetes</taxon>
        <taxon>Agaricomycetidae</taxon>
        <taxon>Agaricales</taxon>
        <taxon>Marasmiineae</taxon>
        <taxon>Omphalotaceae</taxon>
        <taxon>Lentinula</taxon>
    </lineage>
</organism>
<keyword evidence="2" id="KW-0285">Flavoprotein</keyword>
<comment type="caution">
    <text evidence="7">The sequence shown here is derived from an EMBL/GenBank/DDBJ whole genome shotgun (WGS) entry which is preliminary data.</text>
</comment>
<keyword evidence="4" id="KW-0560">Oxidoreductase</keyword>
<dbReference type="InterPro" id="IPR012941">
    <property type="entry name" value="Phe_hydrox_C_dim_dom"/>
</dbReference>
<reference evidence="7" key="1">
    <citation type="submission" date="2022-08" db="EMBL/GenBank/DDBJ databases">
        <title>A Global Phylogenomic Analysis of the Shiitake Genus Lentinula.</title>
        <authorList>
            <consortium name="DOE Joint Genome Institute"/>
            <person name="Sierra-Patev S."/>
            <person name="Min B."/>
            <person name="Naranjo-Ortiz M."/>
            <person name="Looney B."/>
            <person name="Konkel Z."/>
            <person name="Slot J.C."/>
            <person name="Sakamoto Y."/>
            <person name="Steenwyk J.L."/>
            <person name="Rokas A."/>
            <person name="Carro J."/>
            <person name="Camarero S."/>
            <person name="Ferreira P."/>
            <person name="Molpeceres G."/>
            <person name="Ruiz-Duenas F.J."/>
            <person name="Serrano A."/>
            <person name="Henrissat B."/>
            <person name="Drula E."/>
            <person name="Hughes K.W."/>
            <person name="Mata J.L."/>
            <person name="Ishikawa N.K."/>
            <person name="Vargas-Isla R."/>
            <person name="Ushijima S."/>
            <person name="Smith C.A."/>
            <person name="Ahrendt S."/>
            <person name="Andreopoulos W."/>
            <person name="He G."/>
            <person name="Labutti K."/>
            <person name="Lipzen A."/>
            <person name="Ng V."/>
            <person name="Riley R."/>
            <person name="Sandor L."/>
            <person name="Barry K."/>
            <person name="Martinez A.T."/>
            <person name="Xiao Y."/>
            <person name="Gibbons J.G."/>
            <person name="Terashima K."/>
            <person name="Grigoriev I.V."/>
            <person name="Hibbett D.S."/>
        </authorList>
    </citation>
    <scope>NUCLEOTIDE SEQUENCE</scope>
    <source>
        <strain evidence="7">RHP3577 ss4</strain>
    </source>
</reference>
<keyword evidence="3" id="KW-0274">FAD</keyword>
<keyword evidence="8" id="KW-1185">Reference proteome</keyword>
<dbReference type="PRINTS" id="PR00420">
    <property type="entry name" value="RNGMNOXGNASE"/>
</dbReference>
<evidence type="ECO:0000256" key="2">
    <source>
        <dbReference type="ARBA" id="ARBA00022630"/>
    </source>
</evidence>
<dbReference type="InterPro" id="IPR002938">
    <property type="entry name" value="FAD-bd"/>
</dbReference>
<dbReference type="EMBL" id="JANVFT010000121">
    <property type="protein sequence ID" value="KAJ4465861.1"/>
    <property type="molecule type" value="Genomic_DNA"/>
</dbReference>
<dbReference type="PANTHER" id="PTHR43004:SF20">
    <property type="entry name" value="2-MONOOXYGENASE, PUTATIVE (AFU_ORTHOLOGUE AFUA_1G13660)-RELATED"/>
    <property type="match status" value="1"/>
</dbReference>
<evidence type="ECO:0000259" key="6">
    <source>
        <dbReference type="Pfam" id="PF07976"/>
    </source>
</evidence>
<dbReference type="Pfam" id="PF01494">
    <property type="entry name" value="FAD_binding_3"/>
    <property type="match status" value="1"/>
</dbReference>
<protein>
    <submittedName>
        <fullName evidence="7">FAD binding domain-containing protein</fullName>
    </submittedName>
</protein>
<gene>
    <name evidence="7" type="ORF">C8R41DRAFT_781273</name>
</gene>
<feature type="domain" description="Phenol hydroxylase-like C-terminal dimerisation" evidence="6">
    <location>
        <begin position="416"/>
        <end position="602"/>
    </location>
</feature>
<feature type="domain" description="FAD-binding" evidence="5">
    <location>
        <begin position="11"/>
        <end position="373"/>
    </location>
</feature>
<dbReference type="SUPFAM" id="SSF51905">
    <property type="entry name" value="FAD/NAD(P)-binding domain"/>
    <property type="match status" value="1"/>
</dbReference>
<accession>A0ABQ8UYE3</accession>
<dbReference type="InterPro" id="IPR050641">
    <property type="entry name" value="RIFMO-like"/>
</dbReference>
<dbReference type="InterPro" id="IPR036188">
    <property type="entry name" value="FAD/NAD-bd_sf"/>
</dbReference>
<dbReference type="Pfam" id="PF07976">
    <property type="entry name" value="Phe_hydrox_dim"/>
    <property type="match status" value="1"/>
</dbReference>
<dbReference type="InterPro" id="IPR036249">
    <property type="entry name" value="Thioredoxin-like_sf"/>
</dbReference>